<dbReference type="Proteomes" id="UP001269819">
    <property type="component" value="Unassembled WGS sequence"/>
</dbReference>
<evidence type="ECO:0000313" key="1">
    <source>
        <dbReference type="EMBL" id="MDV2080097.1"/>
    </source>
</evidence>
<protein>
    <submittedName>
        <fullName evidence="1">Uncharacterized protein</fullName>
    </submittedName>
</protein>
<proteinExistence type="predicted"/>
<name>A0ABU3W0N1_9GAMM</name>
<dbReference type="RefSeq" id="WP_316974545.1">
    <property type="nucleotide sequence ID" value="NZ_JAWIIJ010000011.1"/>
</dbReference>
<dbReference type="EMBL" id="JAWIIJ010000011">
    <property type="protein sequence ID" value="MDV2080097.1"/>
    <property type="molecule type" value="Genomic_DNA"/>
</dbReference>
<comment type="caution">
    <text evidence="1">The sequence shown here is derived from an EMBL/GenBank/DDBJ whole genome shotgun (WGS) entry which is preliminary data.</text>
</comment>
<keyword evidence="2" id="KW-1185">Reference proteome</keyword>
<gene>
    <name evidence="1" type="ORF">RYS15_15535</name>
</gene>
<sequence>MDPDKLIDGISKEMSAALKDMGKAKSVEERLMYSEMIKNLTKSFGVFVGLMNELAYMEEDDDQGPF</sequence>
<reference evidence="1 2" key="1">
    <citation type="submission" date="2023-10" db="EMBL/GenBank/DDBJ databases">
        <title>Characteristics and mechanism of a salt-tolerant marine origin heterotrophic nitrifying- aerobic denitrifying bacteria Marinobacter xestospongiae HN1.</title>
        <authorList>
            <person name="Qi R."/>
        </authorList>
    </citation>
    <scope>NUCLEOTIDE SEQUENCE [LARGE SCALE GENOMIC DNA]</scope>
    <source>
        <strain evidence="1 2">HN1</strain>
    </source>
</reference>
<organism evidence="1 2">
    <name type="scientific">Marinobacter xestospongiae</name>
    <dbReference type="NCBI Taxonomy" id="994319"/>
    <lineage>
        <taxon>Bacteria</taxon>
        <taxon>Pseudomonadati</taxon>
        <taxon>Pseudomonadota</taxon>
        <taxon>Gammaproteobacteria</taxon>
        <taxon>Pseudomonadales</taxon>
        <taxon>Marinobacteraceae</taxon>
        <taxon>Marinobacter</taxon>
    </lineage>
</organism>
<accession>A0ABU3W0N1</accession>
<evidence type="ECO:0000313" key="2">
    <source>
        <dbReference type="Proteomes" id="UP001269819"/>
    </source>
</evidence>